<comment type="caution">
    <text evidence="1">The sequence shown here is derived from an EMBL/GenBank/DDBJ whole genome shotgun (WGS) entry which is preliminary data.</text>
</comment>
<organism evidence="1 2">
    <name type="scientific">Artomyces pyxidatus</name>
    <dbReference type="NCBI Taxonomy" id="48021"/>
    <lineage>
        <taxon>Eukaryota</taxon>
        <taxon>Fungi</taxon>
        <taxon>Dikarya</taxon>
        <taxon>Basidiomycota</taxon>
        <taxon>Agaricomycotina</taxon>
        <taxon>Agaricomycetes</taxon>
        <taxon>Russulales</taxon>
        <taxon>Auriscalpiaceae</taxon>
        <taxon>Artomyces</taxon>
    </lineage>
</organism>
<proteinExistence type="predicted"/>
<evidence type="ECO:0000313" key="2">
    <source>
        <dbReference type="Proteomes" id="UP000814140"/>
    </source>
</evidence>
<gene>
    <name evidence="1" type="ORF">BV25DRAFT_1912280</name>
</gene>
<accession>A0ACB8TET9</accession>
<name>A0ACB8TET9_9AGAM</name>
<protein>
    <submittedName>
        <fullName evidence="1">Cytochrome P450</fullName>
    </submittedName>
</protein>
<evidence type="ECO:0000313" key="1">
    <source>
        <dbReference type="EMBL" id="KAI0066938.1"/>
    </source>
</evidence>
<dbReference type="Proteomes" id="UP000814140">
    <property type="component" value="Unassembled WGS sequence"/>
</dbReference>
<dbReference type="EMBL" id="MU277191">
    <property type="protein sequence ID" value="KAI0066938.1"/>
    <property type="molecule type" value="Genomic_DNA"/>
</dbReference>
<sequence>MNNAVPVARIISDIQHNHILVYGLAAGLVVLLTARYLTSPWRKLPPGPRGWPLVGNAFSIGKAQWLTFTEWKKQYGDVVYFTAFGRPMIVLNSQKAASDLLDHRAAIYSDRPDFIVAGDILCGGLLVTFQRYGPHRTRKATVESLNRGVPGPFRPMQLKEAVLLTLDMLARPSAWGANLQRSASSMIMSATYDTPPIESLDDPKVNDVVDFGERLTQTMIPGANLVEVFTWMKAIPSRFAKWKREAEQDYAKFSKMLENLYNKVGTDLANGIDRPSISASLLKDTGRNNLSVRENAWIAGIMFIAGSETTSAALSWWLLAVVTHPETQRRAQAELDVVVGRARVPTFADLPHLPYISAMMKEALRWRPVGPIAVPHRCSEDDWYEGMFIPKGTICIPNVWALNLEAEIYGADAHNFNPGRFLDEKSALKENPPDMKEEGHGTYGFGRRICAGKHIANDSLFIDIAVMLWACTFEPAKDERGDAIPIDTDGFIDHGAAVHPAPFDCIVTPRFPEVPTLLAMERELLSGN</sequence>
<reference evidence="1" key="1">
    <citation type="submission" date="2021-03" db="EMBL/GenBank/DDBJ databases">
        <authorList>
            <consortium name="DOE Joint Genome Institute"/>
            <person name="Ahrendt S."/>
            <person name="Looney B.P."/>
            <person name="Miyauchi S."/>
            <person name="Morin E."/>
            <person name="Drula E."/>
            <person name="Courty P.E."/>
            <person name="Chicoki N."/>
            <person name="Fauchery L."/>
            <person name="Kohler A."/>
            <person name="Kuo A."/>
            <person name="Labutti K."/>
            <person name="Pangilinan J."/>
            <person name="Lipzen A."/>
            <person name="Riley R."/>
            <person name="Andreopoulos W."/>
            <person name="He G."/>
            <person name="Johnson J."/>
            <person name="Barry K.W."/>
            <person name="Grigoriev I.V."/>
            <person name="Nagy L."/>
            <person name="Hibbett D."/>
            <person name="Henrissat B."/>
            <person name="Matheny P.B."/>
            <person name="Labbe J."/>
            <person name="Martin F."/>
        </authorList>
    </citation>
    <scope>NUCLEOTIDE SEQUENCE</scope>
    <source>
        <strain evidence="1">HHB10654</strain>
    </source>
</reference>
<reference evidence="1" key="2">
    <citation type="journal article" date="2022" name="New Phytol.">
        <title>Evolutionary transition to the ectomycorrhizal habit in the genomes of a hyperdiverse lineage of mushroom-forming fungi.</title>
        <authorList>
            <person name="Looney B."/>
            <person name="Miyauchi S."/>
            <person name="Morin E."/>
            <person name="Drula E."/>
            <person name="Courty P.E."/>
            <person name="Kohler A."/>
            <person name="Kuo A."/>
            <person name="LaButti K."/>
            <person name="Pangilinan J."/>
            <person name="Lipzen A."/>
            <person name="Riley R."/>
            <person name="Andreopoulos W."/>
            <person name="He G."/>
            <person name="Johnson J."/>
            <person name="Nolan M."/>
            <person name="Tritt A."/>
            <person name="Barry K.W."/>
            <person name="Grigoriev I.V."/>
            <person name="Nagy L.G."/>
            <person name="Hibbett D."/>
            <person name="Henrissat B."/>
            <person name="Matheny P.B."/>
            <person name="Labbe J."/>
            <person name="Martin F.M."/>
        </authorList>
    </citation>
    <scope>NUCLEOTIDE SEQUENCE</scope>
    <source>
        <strain evidence="1">HHB10654</strain>
    </source>
</reference>
<keyword evidence="2" id="KW-1185">Reference proteome</keyword>